<dbReference type="PROSITE" id="PS51464">
    <property type="entry name" value="SIS"/>
    <property type="match status" value="1"/>
</dbReference>
<dbReference type="KEGG" id="psul:AU252_06385"/>
<dbReference type="Pfam" id="PF01380">
    <property type="entry name" value="SIS"/>
    <property type="match status" value="1"/>
</dbReference>
<dbReference type="InterPro" id="IPR000281">
    <property type="entry name" value="HTH_RpiR"/>
</dbReference>
<dbReference type="PANTHER" id="PTHR30514:SF18">
    <property type="entry name" value="RPIR-FAMILY TRANSCRIPTIONAL REGULATOR"/>
    <property type="match status" value="1"/>
</dbReference>
<gene>
    <name evidence="3" type="ORF">AU252_06385</name>
</gene>
<dbReference type="InterPro" id="IPR001347">
    <property type="entry name" value="SIS_dom"/>
</dbReference>
<dbReference type="Gene3D" id="1.10.10.10">
    <property type="entry name" value="Winged helix-like DNA-binding domain superfamily/Winged helix DNA-binding domain"/>
    <property type="match status" value="1"/>
</dbReference>
<feature type="domain" description="SIS" evidence="2">
    <location>
        <begin position="126"/>
        <end position="263"/>
    </location>
</feature>
<dbReference type="GO" id="GO:0003700">
    <property type="term" value="F:DNA-binding transcription factor activity"/>
    <property type="evidence" value="ECO:0007669"/>
    <property type="project" value="InterPro"/>
</dbReference>
<accession>A0A0U3QKM4</accession>
<evidence type="ECO:0000313" key="3">
    <source>
        <dbReference type="EMBL" id="ALV40836.1"/>
    </source>
</evidence>
<dbReference type="GO" id="GO:1901135">
    <property type="term" value="P:carbohydrate derivative metabolic process"/>
    <property type="evidence" value="ECO:0007669"/>
    <property type="project" value="InterPro"/>
</dbReference>
<dbReference type="PANTHER" id="PTHR30514">
    <property type="entry name" value="GLUCOKINASE"/>
    <property type="match status" value="1"/>
</dbReference>
<dbReference type="STRING" id="121292.AU252_06385"/>
<dbReference type="SUPFAM" id="SSF46689">
    <property type="entry name" value="Homeodomain-like"/>
    <property type="match status" value="1"/>
</dbReference>
<dbReference type="GO" id="GO:0003677">
    <property type="term" value="F:DNA binding"/>
    <property type="evidence" value="ECO:0007669"/>
    <property type="project" value="InterPro"/>
</dbReference>
<dbReference type="EMBL" id="CP013747">
    <property type="protein sequence ID" value="ALV40836.1"/>
    <property type="molecule type" value="Genomic_DNA"/>
</dbReference>
<sequence>MGASLQERVAALGSGLSPAEGRLAVWMLRNQDDVVVSSASELAALAKSSDATVVRTAKSLGYTGFPELKKSLIGSLSRRRNLAEVLDDRMANYQSTDKGLGKALDDTISLAEQLREGISLEDWSQTVDFLNSASRVFNFGLGPASSIAEYITLSLCRIGMDARTISMSGFRLADDLITFREGDVLLILAPIRLFREIDVAIDCARAAGAKVIVVTEALRVTLADRVDAILTTPQTTTSSASELAAGLILGHALVLAIAADNRERSLQSLSRLNQLRTQVTGTELDIHPHSD</sequence>
<dbReference type="Gene3D" id="3.40.50.10490">
    <property type="entry name" value="Glucose-6-phosphate isomerase like protein, domain 1"/>
    <property type="match status" value="1"/>
</dbReference>
<dbReference type="InterPro" id="IPR036388">
    <property type="entry name" value="WH-like_DNA-bd_sf"/>
</dbReference>
<dbReference type="Proteomes" id="UP000065151">
    <property type="component" value="Chromosome"/>
</dbReference>
<dbReference type="Pfam" id="PF01418">
    <property type="entry name" value="HTH_6"/>
    <property type="match status" value="1"/>
</dbReference>
<dbReference type="SUPFAM" id="SSF53697">
    <property type="entry name" value="SIS domain"/>
    <property type="match status" value="1"/>
</dbReference>
<dbReference type="InterPro" id="IPR009057">
    <property type="entry name" value="Homeodomain-like_sf"/>
</dbReference>
<evidence type="ECO:0008006" key="5">
    <source>
        <dbReference type="Google" id="ProtNLM"/>
    </source>
</evidence>
<name>A0A0U3QKM4_9MICC</name>
<reference evidence="3 4" key="1">
    <citation type="submission" date="2015-12" db="EMBL/GenBank/DDBJ databases">
        <authorList>
            <person name="Shamseldin A."/>
            <person name="Moawad H."/>
            <person name="Abd El-Rahim W.M."/>
            <person name="Sadowsky M.J."/>
        </authorList>
    </citation>
    <scope>NUCLEOTIDE SEQUENCE [LARGE SCALE GENOMIC DNA]</scope>
    <source>
        <strain evidence="3 4">Ar51</strain>
    </source>
</reference>
<evidence type="ECO:0000259" key="2">
    <source>
        <dbReference type="PROSITE" id="PS51464"/>
    </source>
</evidence>
<proteinExistence type="predicted"/>
<feature type="domain" description="HTH rpiR-type" evidence="1">
    <location>
        <begin position="3"/>
        <end position="79"/>
    </location>
</feature>
<organism evidence="3">
    <name type="scientific">Pseudarthrobacter sulfonivorans</name>
    <dbReference type="NCBI Taxonomy" id="121292"/>
    <lineage>
        <taxon>Bacteria</taxon>
        <taxon>Bacillati</taxon>
        <taxon>Actinomycetota</taxon>
        <taxon>Actinomycetes</taxon>
        <taxon>Micrococcales</taxon>
        <taxon>Micrococcaceae</taxon>
        <taxon>Pseudarthrobacter</taxon>
    </lineage>
</organism>
<dbReference type="InterPro" id="IPR046348">
    <property type="entry name" value="SIS_dom_sf"/>
</dbReference>
<protein>
    <recommendedName>
        <fullName evidence="5">RpiR family transcriptional regulator</fullName>
    </recommendedName>
</protein>
<dbReference type="AlphaFoldDB" id="A0A0U3QKM4"/>
<evidence type="ECO:0000259" key="1">
    <source>
        <dbReference type="PROSITE" id="PS51071"/>
    </source>
</evidence>
<dbReference type="InterPro" id="IPR047640">
    <property type="entry name" value="RpiR-like"/>
</dbReference>
<dbReference type="PROSITE" id="PS51071">
    <property type="entry name" value="HTH_RPIR"/>
    <property type="match status" value="1"/>
</dbReference>
<evidence type="ECO:0000313" key="4">
    <source>
        <dbReference type="Proteomes" id="UP000065151"/>
    </source>
</evidence>
<dbReference type="GO" id="GO:0097367">
    <property type="term" value="F:carbohydrate derivative binding"/>
    <property type="evidence" value="ECO:0007669"/>
    <property type="project" value="InterPro"/>
</dbReference>